<sequence length="113" mass="13189">FNPGVKRSTPDDYNIYGQFELYIVDNVEQLMKKRRPDEQDIKIVLHDEQLFDCINDGKGSILNNPFNSPQNEILVKFLQSWATELFALHKYTYCINSFPLSPFSNSPIFYGTF</sequence>
<dbReference type="EMBL" id="CAJNOK010045129">
    <property type="protein sequence ID" value="CAF1577625.1"/>
    <property type="molecule type" value="Genomic_DNA"/>
</dbReference>
<feature type="non-terminal residue" evidence="1">
    <location>
        <position position="1"/>
    </location>
</feature>
<name>A0A8S2FWV4_9BILA</name>
<dbReference type="EMBL" id="CAJOBA010068096">
    <property type="protein sequence ID" value="CAF4375521.1"/>
    <property type="molecule type" value="Genomic_DNA"/>
</dbReference>
<proteinExistence type="predicted"/>
<comment type="caution">
    <text evidence="1">The sequence shown here is derived from an EMBL/GenBank/DDBJ whole genome shotgun (WGS) entry which is preliminary data.</text>
</comment>
<protein>
    <submittedName>
        <fullName evidence="1">Uncharacterized protein</fullName>
    </submittedName>
</protein>
<organism evidence="1 3">
    <name type="scientific">Didymodactylos carnosus</name>
    <dbReference type="NCBI Taxonomy" id="1234261"/>
    <lineage>
        <taxon>Eukaryota</taxon>
        <taxon>Metazoa</taxon>
        <taxon>Spiralia</taxon>
        <taxon>Gnathifera</taxon>
        <taxon>Rotifera</taxon>
        <taxon>Eurotatoria</taxon>
        <taxon>Bdelloidea</taxon>
        <taxon>Philodinida</taxon>
        <taxon>Philodinidae</taxon>
        <taxon>Didymodactylos</taxon>
    </lineage>
</organism>
<evidence type="ECO:0000313" key="2">
    <source>
        <dbReference type="EMBL" id="CAF4375521.1"/>
    </source>
</evidence>
<accession>A0A8S2FWV4</accession>
<dbReference type="AlphaFoldDB" id="A0A8S2FWV4"/>
<reference evidence="1" key="1">
    <citation type="submission" date="2021-02" db="EMBL/GenBank/DDBJ databases">
        <authorList>
            <person name="Nowell W R."/>
        </authorList>
    </citation>
    <scope>NUCLEOTIDE SEQUENCE</scope>
</reference>
<gene>
    <name evidence="1" type="ORF">OVA965_LOCUS40778</name>
    <name evidence="2" type="ORF">TMI583_LOCUS42273</name>
</gene>
<dbReference type="Proteomes" id="UP000682733">
    <property type="component" value="Unassembled WGS sequence"/>
</dbReference>
<evidence type="ECO:0000313" key="3">
    <source>
        <dbReference type="Proteomes" id="UP000677228"/>
    </source>
</evidence>
<dbReference type="Proteomes" id="UP000677228">
    <property type="component" value="Unassembled WGS sequence"/>
</dbReference>
<evidence type="ECO:0000313" key="1">
    <source>
        <dbReference type="EMBL" id="CAF1577625.1"/>
    </source>
</evidence>